<dbReference type="InterPro" id="IPR055422">
    <property type="entry name" value="Ig_TMEM132_2nd"/>
</dbReference>
<feature type="domain" description="Transmembrane protein TMEM132 cohesin-like" evidence="2">
    <location>
        <begin position="287"/>
        <end position="327"/>
    </location>
</feature>
<dbReference type="EMBL" id="JAAGNN010000022">
    <property type="protein sequence ID" value="KAF4074131.1"/>
    <property type="molecule type" value="Genomic_DNA"/>
</dbReference>
<proteinExistence type="predicted"/>
<feature type="domain" description="Transmembrane protein TMEM132 second Ig-like" evidence="3">
    <location>
        <begin position="145"/>
        <end position="255"/>
    </location>
</feature>
<accession>A0A7J5ZW41</accession>
<keyword evidence="5" id="KW-1185">Reference proteome</keyword>
<dbReference type="AlphaFoldDB" id="A0A7J5ZW41"/>
<comment type="caution">
    <text evidence="4">The sequence shown here is derived from an EMBL/GenBank/DDBJ whole genome shotgun (WGS) entry which is preliminary data.</text>
</comment>
<dbReference type="PANTHER" id="PTHR13388:SF28">
    <property type="entry name" value="TRANSMEMBRANE PROTEIN 132C"/>
    <property type="match status" value="1"/>
</dbReference>
<evidence type="ECO:0000259" key="3">
    <source>
        <dbReference type="Pfam" id="PF23481"/>
    </source>
</evidence>
<dbReference type="InterPro" id="IPR031435">
    <property type="entry name" value="TMEM132_N"/>
</dbReference>
<evidence type="ECO:0000313" key="4">
    <source>
        <dbReference type="EMBL" id="KAF4074131.1"/>
    </source>
</evidence>
<name>A0A7J5ZW41_AMEME</name>
<dbReference type="Proteomes" id="UP000593565">
    <property type="component" value="Unassembled WGS sequence"/>
</dbReference>
<dbReference type="InterPro" id="IPR026307">
    <property type="entry name" value="TMEM132"/>
</dbReference>
<evidence type="ECO:0000313" key="5">
    <source>
        <dbReference type="Proteomes" id="UP000593565"/>
    </source>
</evidence>
<dbReference type="Pfam" id="PF23481">
    <property type="entry name" value="Ig_TMEM132_2nd"/>
    <property type="match status" value="1"/>
</dbReference>
<dbReference type="PROSITE" id="PS51257">
    <property type="entry name" value="PROKAR_LIPOPROTEIN"/>
    <property type="match status" value="1"/>
</dbReference>
<organism evidence="4 5">
    <name type="scientific">Ameiurus melas</name>
    <name type="common">Black bullhead</name>
    <name type="synonym">Silurus melas</name>
    <dbReference type="NCBI Taxonomy" id="219545"/>
    <lineage>
        <taxon>Eukaryota</taxon>
        <taxon>Metazoa</taxon>
        <taxon>Chordata</taxon>
        <taxon>Craniata</taxon>
        <taxon>Vertebrata</taxon>
        <taxon>Euteleostomi</taxon>
        <taxon>Actinopterygii</taxon>
        <taxon>Neopterygii</taxon>
        <taxon>Teleostei</taxon>
        <taxon>Ostariophysi</taxon>
        <taxon>Siluriformes</taxon>
        <taxon>Ictaluridae</taxon>
        <taxon>Ameiurus</taxon>
    </lineage>
</organism>
<sequence length="343" mass="37766">MMKMEMKARRCVWRNSFPVLVLLFGCLYWVSEGRAGVMMSETLPRFSSSFPSSLPISCHLHGADSSFFLVRDSPQEVMRNGTLSSLTQPLYLHLLHSGSASSLSVNCSYGNITAEALVPPELIHRAWSIPRVGTASLSKPLLGWRVKAHLLSSSIGVEQPQVHVLFYLIGHRWKDAELPLENLPCVLVVGTRDQSDGSISAACRLQGILGMCVVQLGVPTSWFSPVLSRRRLQEPAMELHYSLWPAEGGNGECPGGREVGNGVGDMRRIGMVTLTSGDRDSKRDGIRVRLDQNVEIVTPSRPVKQGQNVKFRILLNTASMTEQLTLSTSEPLRRSLLNTGEMG</sequence>
<dbReference type="Pfam" id="PF23039">
    <property type="entry name" value="TMEM132_3rd"/>
    <property type="match status" value="1"/>
</dbReference>
<reference evidence="4 5" key="1">
    <citation type="submission" date="2020-02" db="EMBL/GenBank/DDBJ databases">
        <title>A chromosome-scale genome assembly of the black bullhead catfish (Ameiurus melas).</title>
        <authorList>
            <person name="Wen M."/>
            <person name="Zham M."/>
            <person name="Cabau C."/>
            <person name="Klopp C."/>
            <person name="Donnadieu C."/>
            <person name="Roques C."/>
            <person name="Bouchez O."/>
            <person name="Lampietro C."/>
            <person name="Jouanno E."/>
            <person name="Herpin A."/>
            <person name="Louis A."/>
            <person name="Berthelot C."/>
            <person name="Parey E."/>
            <person name="Roest-Crollius H."/>
            <person name="Braasch I."/>
            <person name="Postlethwait J."/>
            <person name="Robinson-Rechavi M."/>
            <person name="Echchiki A."/>
            <person name="Begum T."/>
            <person name="Montfort J."/>
            <person name="Schartl M."/>
            <person name="Bobe J."/>
            <person name="Guiguen Y."/>
        </authorList>
    </citation>
    <scope>NUCLEOTIDE SEQUENCE [LARGE SCALE GENOMIC DNA]</scope>
    <source>
        <strain evidence="4">M_S1</strain>
        <tissue evidence="4">Blood</tissue>
    </source>
</reference>
<dbReference type="Pfam" id="PF15705">
    <property type="entry name" value="TMEM132_N"/>
    <property type="match status" value="1"/>
</dbReference>
<dbReference type="InterPro" id="IPR055421">
    <property type="entry name" value="TMEM132_3rd"/>
</dbReference>
<gene>
    <name evidence="4" type="ORF">AMELA_G00236040</name>
</gene>
<protein>
    <recommendedName>
        <fullName evidence="6">Transmembrane protein TMEM132 N-terminal domain-containing protein</fullName>
    </recommendedName>
</protein>
<dbReference type="PANTHER" id="PTHR13388">
    <property type="entry name" value="DETONATOR, ISOFORM E"/>
    <property type="match status" value="1"/>
</dbReference>
<evidence type="ECO:0000259" key="2">
    <source>
        <dbReference type="Pfam" id="PF23039"/>
    </source>
</evidence>
<evidence type="ECO:0000259" key="1">
    <source>
        <dbReference type="Pfam" id="PF15705"/>
    </source>
</evidence>
<evidence type="ECO:0008006" key="6">
    <source>
        <dbReference type="Google" id="ProtNLM"/>
    </source>
</evidence>
<feature type="domain" description="Transmembrane protein TMEM132 N-terminal" evidence="1">
    <location>
        <begin position="56"/>
        <end position="122"/>
    </location>
</feature>